<dbReference type="HAMAP" id="MF_00160">
    <property type="entry name" value="SerC_aminotrans_5"/>
    <property type="match status" value="1"/>
</dbReference>
<evidence type="ECO:0000256" key="11">
    <source>
        <dbReference type="ARBA" id="ARBA00049007"/>
    </source>
</evidence>
<dbReference type="EMBL" id="CAKKLH010000006">
    <property type="protein sequence ID" value="CAH0098710.1"/>
    <property type="molecule type" value="Genomic_DNA"/>
</dbReference>
<comment type="catalytic activity">
    <reaction evidence="11">
        <text>O-phospho-L-serine + 2-oxoglutarate = 3-phosphooxypyruvate + L-glutamate</text>
        <dbReference type="Rhea" id="RHEA:14329"/>
        <dbReference type="ChEBI" id="CHEBI:16810"/>
        <dbReference type="ChEBI" id="CHEBI:18110"/>
        <dbReference type="ChEBI" id="CHEBI:29985"/>
        <dbReference type="ChEBI" id="CHEBI:57524"/>
        <dbReference type="EC" id="2.6.1.52"/>
    </reaction>
</comment>
<sequence length="291" mass="32501">MSNKIINFSPGPSKLPEDVLLQVQRELLDYHGTGISVMEMSHRSPEFMKIVTDAQQNIRHLLNIPSDYTILFMAGGGTGQFAAVPLNLMSSTGKAVYLNTGTWSSKAAKEASKYGQVIEIKPDFKSLSNDIKWDLDEDVSYFYYCANETVHGIELPFIPDTYGIPLVADILYVMALVFQWISEQGGVKVMEQRSAAKSQIVYEVIDNSNGFYSCPVPTSVRSRVNIPFRILDGNEDLEKQFVDEAKRRNMIQLKGHRSVGGIRASLYNAVTVDEVSSLAAFMNDFMKSKSQ</sequence>
<dbReference type="PANTHER" id="PTHR43247:SF1">
    <property type="entry name" value="PHOSPHOSERINE AMINOTRANSFERASE"/>
    <property type="match status" value="1"/>
</dbReference>
<dbReference type="InterPro" id="IPR015424">
    <property type="entry name" value="PyrdxlP-dep_Trfase"/>
</dbReference>
<dbReference type="FunFam" id="3.90.1150.10:FF:000006">
    <property type="entry name" value="Phosphoserine aminotransferase"/>
    <property type="match status" value="1"/>
</dbReference>
<dbReference type="UniPathway" id="UPA00135">
    <property type="reaction ID" value="UER00197"/>
</dbReference>
<dbReference type="InterPro" id="IPR015422">
    <property type="entry name" value="PyrdxlP-dep_Trfase_small"/>
</dbReference>
<evidence type="ECO:0000256" key="4">
    <source>
        <dbReference type="ARBA" id="ARBA00013030"/>
    </source>
</evidence>
<evidence type="ECO:0000256" key="8">
    <source>
        <dbReference type="ARBA" id="ARBA00022898"/>
    </source>
</evidence>
<evidence type="ECO:0000256" key="7">
    <source>
        <dbReference type="ARBA" id="ARBA00022679"/>
    </source>
</evidence>
<dbReference type="Proteomes" id="UP000789390">
    <property type="component" value="Unassembled WGS sequence"/>
</dbReference>
<organism evidence="13 14">
    <name type="scientific">Daphnia galeata</name>
    <dbReference type="NCBI Taxonomy" id="27404"/>
    <lineage>
        <taxon>Eukaryota</taxon>
        <taxon>Metazoa</taxon>
        <taxon>Ecdysozoa</taxon>
        <taxon>Arthropoda</taxon>
        <taxon>Crustacea</taxon>
        <taxon>Branchiopoda</taxon>
        <taxon>Diplostraca</taxon>
        <taxon>Cladocera</taxon>
        <taxon>Anomopoda</taxon>
        <taxon>Daphniidae</taxon>
        <taxon>Daphnia</taxon>
    </lineage>
</organism>
<evidence type="ECO:0000313" key="13">
    <source>
        <dbReference type="EMBL" id="CAH0098710.1"/>
    </source>
</evidence>
<evidence type="ECO:0000256" key="1">
    <source>
        <dbReference type="ARBA" id="ARBA00001933"/>
    </source>
</evidence>
<keyword evidence="14" id="KW-1185">Reference proteome</keyword>
<dbReference type="SUPFAM" id="SSF53383">
    <property type="entry name" value="PLP-dependent transferases"/>
    <property type="match status" value="1"/>
</dbReference>
<keyword evidence="8" id="KW-0663">Pyridoxal phosphate</keyword>
<dbReference type="UniPathway" id="UPA00244">
    <property type="reaction ID" value="UER00311"/>
</dbReference>
<keyword evidence="9" id="KW-0718">Serine biosynthesis</keyword>
<dbReference type="GO" id="GO:0004648">
    <property type="term" value="F:O-phospho-L-serine:2-oxoglutarate aminotransferase activity"/>
    <property type="evidence" value="ECO:0007669"/>
    <property type="project" value="UniProtKB-EC"/>
</dbReference>
<dbReference type="AlphaFoldDB" id="A0A8J2VYL4"/>
<evidence type="ECO:0000256" key="2">
    <source>
        <dbReference type="ARBA" id="ARBA00005099"/>
    </source>
</evidence>
<dbReference type="OrthoDB" id="1703350at2759"/>
<feature type="domain" description="Aminotransferase class V" evidence="12">
    <location>
        <begin position="171"/>
        <end position="278"/>
    </location>
</feature>
<keyword evidence="7" id="KW-0808">Transferase</keyword>
<reference evidence="13" key="1">
    <citation type="submission" date="2021-11" db="EMBL/GenBank/DDBJ databases">
        <authorList>
            <person name="Schell T."/>
        </authorList>
    </citation>
    <scope>NUCLEOTIDE SEQUENCE</scope>
    <source>
        <strain evidence="13">M5</strain>
    </source>
</reference>
<comment type="similarity">
    <text evidence="3">Belongs to the class-V pyridoxal-phosphate-dependent aminotransferase family. SerC subfamily.</text>
</comment>
<dbReference type="InterPro" id="IPR000192">
    <property type="entry name" value="Aminotrans_V_dom"/>
</dbReference>
<accession>A0A8J2VYL4</accession>
<dbReference type="Pfam" id="PF00266">
    <property type="entry name" value="Aminotran_5"/>
    <property type="match status" value="2"/>
</dbReference>
<dbReference type="GO" id="GO:0005737">
    <property type="term" value="C:cytoplasm"/>
    <property type="evidence" value="ECO:0007669"/>
    <property type="project" value="TreeGrafter"/>
</dbReference>
<dbReference type="Gene3D" id="3.90.1150.10">
    <property type="entry name" value="Aspartate Aminotransferase, domain 1"/>
    <property type="match status" value="1"/>
</dbReference>
<evidence type="ECO:0000256" key="3">
    <source>
        <dbReference type="ARBA" id="ARBA00006904"/>
    </source>
</evidence>
<gene>
    <name evidence="13" type="ORF">DGAL_LOCUS811</name>
</gene>
<keyword evidence="5" id="KW-0032">Aminotransferase</keyword>
<evidence type="ECO:0000256" key="5">
    <source>
        <dbReference type="ARBA" id="ARBA00022576"/>
    </source>
</evidence>
<proteinExistence type="inferred from homology"/>
<dbReference type="EC" id="2.6.1.52" evidence="4"/>
<dbReference type="InterPro" id="IPR022278">
    <property type="entry name" value="Pser_aminoTfrase"/>
</dbReference>
<dbReference type="Gene3D" id="3.40.640.10">
    <property type="entry name" value="Type I PLP-dependent aspartate aminotransferase-like (Major domain)"/>
    <property type="match status" value="1"/>
</dbReference>
<protein>
    <recommendedName>
        <fullName evidence="4">phosphoserine transaminase</fullName>
        <ecNumber evidence="4">2.6.1.52</ecNumber>
    </recommendedName>
</protein>
<feature type="domain" description="Aminotransferase class V" evidence="12">
    <location>
        <begin position="6"/>
        <end position="156"/>
    </location>
</feature>
<evidence type="ECO:0000256" key="6">
    <source>
        <dbReference type="ARBA" id="ARBA00022605"/>
    </source>
</evidence>
<name>A0A8J2VYL4_9CRUS</name>
<evidence type="ECO:0000313" key="14">
    <source>
        <dbReference type="Proteomes" id="UP000789390"/>
    </source>
</evidence>
<comment type="catalytic activity">
    <reaction evidence="10">
        <text>4-(phosphooxy)-L-threonine + 2-oxoglutarate = (R)-3-hydroxy-2-oxo-4-phosphooxybutanoate + L-glutamate</text>
        <dbReference type="Rhea" id="RHEA:16573"/>
        <dbReference type="ChEBI" id="CHEBI:16810"/>
        <dbReference type="ChEBI" id="CHEBI:29985"/>
        <dbReference type="ChEBI" id="CHEBI:58452"/>
        <dbReference type="ChEBI" id="CHEBI:58538"/>
        <dbReference type="EC" id="2.6.1.52"/>
    </reaction>
</comment>
<dbReference type="GO" id="GO:0030170">
    <property type="term" value="F:pyridoxal phosphate binding"/>
    <property type="evidence" value="ECO:0007669"/>
    <property type="project" value="TreeGrafter"/>
</dbReference>
<comment type="caution">
    <text evidence="13">The sequence shown here is derived from an EMBL/GenBank/DDBJ whole genome shotgun (WGS) entry which is preliminary data.</text>
</comment>
<evidence type="ECO:0000256" key="10">
    <source>
        <dbReference type="ARBA" id="ARBA00047630"/>
    </source>
</evidence>
<dbReference type="PANTHER" id="PTHR43247">
    <property type="entry name" value="PHOSPHOSERINE AMINOTRANSFERASE"/>
    <property type="match status" value="1"/>
</dbReference>
<evidence type="ECO:0000259" key="12">
    <source>
        <dbReference type="Pfam" id="PF00266"/>
    </source>
</evidence>
<evidence type="ECO:0000256" key="9">
    <source>
        <dbReference type="ARBA" id="ARBA00023299"/>
    </source>
</evidence>
<dbReference type="InterPro" id="IPR015421">
    <property type="entry name" value="PyrdxlP-dep_Trfase_major"/>
</dbReference>
<keyword evidence="6" id="KW-0028">Amino-acid biosynthesis</keyword>
<comment type="cofactor">
    <cofactor evidence="1">
        <name>pyridoxal 5'-phosphate</name>
        <dbReference type="ChEBI" id="CHEBI:597326"/>
    </cofactor>
</comment>
<comment type="pathway">
    <text evidence="2">Amino-acid biosynthesis; L-serine biosynthesis; L-serine from 3-phospho-D-glycerate: step 2/3.</text>
</comment>
<dbReference type="GO" id="GO:0006564">
    <property type="term" value="P:L-serine biosynthetic process"/>
    <property type="evidence" value="ECO:0007669"/>
    <property type="project" value="UniProtKB-KW"/>
</dbReference>